<dbReference type="Gene3D" id="3.30.950.10">
    <property type="entry name" value="Methyltransferase, Cobalt-precorrin-4 Transmethylase, Domain 2"/>
    <property type="match status" value="1"/>
</dbReference>
<dbReference type="CDD" id="cd11648">
    <property type="entry name" value="RsmI"/>
    <property type="match status" value="1"/>
</dbReference>
<keyword evidence="4 6" id="KW-0808">Transferase</keyword>
<dbReference type="Pfam" id="PF00590">
    <property type="entry name" value="TP_methylase"/>
    <property type="match status" value="1"/>
</dbReference>
<evidence type="ECO:0000259" key="7">
    <source>
        <dbReference type="Pfam" id="PF00590"/>
    </source>
</evidence>
<comment type="function">
    <text evidence="6">Catalyzes the 2'-O-methylation of the ribose of cytidine 1402 (C1402) in 16S rRNA.</text>
</comment>
<dbReference type="PIRSF" id="PIRSF005917">
    <property type="entry name" value="MTase_YraL"/>
    <property type="match status" value="1"/>
</dbReference>
<name>F0F0W4_9NEIS</name>
<dbReference type="InterPro" id="IPR000878">
    <property type="entry name" value="4pyrrol_Mease"/>
</dbReference>
<evidence type="ECO:0000256" key="2">
    <source>
        <dbReference type="ARBA" id="ARBA00022552"/>
    </source>
</evidence>
<evidence type="ECO:0000256" key="5">
    <source>
        <dbReference type="ARBA" id="ARBA00022691"/>
    </source>
</evidence>
<gene>
    <name evidence="6" type="primary">rsmI</name>
    <name evidence="9" type="ORF">HMPREF9098_1749</name>
</gene>
<feature type="domain" description="RsmI HTH" evidence="8">
    <location>
        <begin position="292"/>
        <end position="334"/>
    </location>
</feature>
<dbReference type="HAMAP" id="MF_01877">
    <property type="entry name" value="16SrRNA_methyltr_I"/>
    <property type="match status" value="1"/>
</dbReference>
<evidence type="ECO:0000313" key="10">
    <source>
        <dbReference type="Proteomes" id="UP000004088"/>
    </source>
</evidence>
<dbReference type="InterPro" id="IPR018063">
    <property type="entry name" value="SAM_MeTrfase_RsmI_CS"/>
</dbReference>
<dbReference type="GO" id="GO:0070677">
    <property type="term" value="F:rRNA (cytosine-2'-O-)-methyltransferase activity"/>
    <property type="evidence" value="ECO:0007669"/>
    <property type="project" value="UniProtKB-UniRule"/>
</dbReference>
<keyword evidence="2 6" id="KW-0698">rRNA processing</keyword>
<dbReference type="PANTHER" id="PTHR46111:SF1">
    <property type="entry name" value="RIBOSOMAL RNA SMALL SUBUNIT METHYLTRANSFERASE I"/>
    <property type="match status" value="1"/>
</dbReference>
<evidence type="ECO:0000259" key="8">
    <source>
        <dbReference type="Pfam" id="PF23016"/>
    </source>
</evidence>
<dbReference type="PANTHER" id="PTHR46111">
    <property type="entry name" value="RIBOSOMAL RNA SMALL SUBUNIT METHYLTRANSFERASE I"/>
    <property type="match status" value="1"/>
</dbReference>
<dbReference type="Pfam" id="PF23016">
    <property type="entry name" value="RsmI_C"/>
    <property type="match status" value="1"/>
</dbReference>
<comment type="catalytic activity">
    <reaction evidence="6">
        <text>cytidine(1402) in 16S rRNA + S-adenosyl-L-methionine = 2'-O-methylcytidine(1402) in 16S rRNA + S-adenosyl-L-homocysteine + H(+)</text>
        <dbReference type="Rhea" id="RHEA:42924"/>
        <dbReference type="Rhea" id="RHEA-COMP:10285"/>
        <dbReference type="Rhea" id="RHEA-COMP:10286"/>
        <dbReference type="ChEBI" id="CHEBI:15378"/>
        <dbReference type="ChEBI" id="CHEBI:57856"/>
        <dbReference type="ChEBI" id="CHEBI:59789"/>
        <dbReference type="ChEBI" id="CHEBI:74495"/>
        <dbReference type="ChEBI" id="CHEBI:82748"/>
        <dbReference type="EC" id="2.1.1.198"/>
    </reaction>
</comment>
<dbReference type="NCBIfam" id="TIGR00096">
    <property type="entry name" value="16S rRNA (cytidine(1402)-2'-O)-methyltransferase"/>
    <property type="match status" value="1"/>
</dbReference>
<protein>
    <recommendedName>
        <fullName evidence="6">Ribosomal RNA small subunit methyltransferase I</fullName>
        <ecNumber evidence="6">2.1.1.198</ecNumber>
    </recommendedName>
    <alternativeName>
        <fullName evidence="6">16S rRNA 2'-O-ribose C1402 methyltransferase</fullName>
    </alternativeName>
    <alternativeName>
        <fullName evidence="6">rRNA (cytidine-2'-O-)-methyltransferase RsmI</fullName>
    </alternativeName>
</protein>
<proteinExistence type="inferred from homology"/>
<evidence type="ECO:0000256" key="3">
    <source>
        <dbReference type="ARBA" id="ARBA00022603"/>
    </source>
</evidence>
<dbReference type="InterPro" id="IPR053910">
    <property type="entry name" value="RsmI_HTH"/>
</dbReference>
<accession>F0F0W4</accession>
<dbReference type="InterPro" id="IPR014777">
    <property type="entry name" value="4pyrrole_Mease_sub1"/>
</dbReference>
<dbReference type="PROSITE" id="PS01296">
    <property type="entry name" value="RSMI"/>
    <property type="match status" value="1"/>
</dbReference>
<evidence type="ECO:0000256" key="6">
    <source>
        <dbReference type="HAMAP-Rule" id="MF_01877"/>
    </source>
</evidence>
<dbReference type="Proteomes" id="UP000004088">
    <property type="component" value="Unassembled WGS sequence"/>
</dbReference>
<comment type="caution">
    <text evidence="9">The sequence shown here is derived from an EMBL/GenBank/DDBJ whole genome shotgun (WGS) entry which is preliminary data.</text>
</comment>
<dbReference type="EMBL" id="AEWV01000031">
    <property type="protein sequence ID" value="EGC16806.1"/>
    <property type="molecule type" value="Genomic_DNA"/>
</dbReference>
<evidence type="ECO:0000313" key="9">
    <source>
        <dbReference type="EMBL" id="EGC16806.1"/>
    </source>
</evidence>
<comment type="subcellular location">
    <subcellularLocation>
        <location evidence="6">Cytoplasm</location>
    </subcellularLocation>
</comment>
<keyword evidence="3 6" id="KW-0489">Methyltransferase</keyword>
<reference evidence="9 10" key="1">
    <citation type="submission" date="2011-01" db="EMBL/GenBank/DDBJ databases">
        <authorList>
            <person name="Muzny D."/>
            <person name="Qin X."/>
            <person name="Deng J."/>
            <person name="Jiang H."/>
            <person name="Liu Y."/>
            <person name="Qu J."/>
            <person name="Song X.-Z."/>
            <person name="Zhang L."/>
            <person name="Thornton R."/>
            <person name="Coyle M."/>
            <person name="Francisco L."/>
            <person name="Jackson L."/>
            <person name="Javaid M."/>
            <person name="Korchina V."/>
            <person name="Kovar C."/>
            <person name="Mata R."/>
            <person name="Mathew T."/>
            <person name="Ngo R."/>
            <person name="Nguyen L."/>
            <person name="Nguyen N."/>
            <person name="Okwuonu G."/>
            <person name="Ongeri F."/>
            <person name="Pham C."/>
            <person name="Simmons D."/>
            <person name="Wilczek-Boney K."/>
            <person name="Hale W."/>
            <person name="Jakkamsetti A."/>
            <person name="Pham P."/>
            <person name="Ruth R."/>
            <person name="San Lucas F."/>
            <person name="Warren J."/>
            <person name="Zhang J."/>
            <person name="Zhao Z."/>
            <person name="Zhou C."/>
            <person name="Zhu D."/>
            <person name="Lee S."/>
            <person name="Bess C."/>
            <person name="Blankenburg K."/>
            <person name="Forbes L."/>
            <person name="Fu Q."/>
            <person name="Gubbala S."/>
            <person name="Hirani K."/>
            <person name="Jayaseelan J.C."/>
            <person name="Lara F."/>
            <person name="Munidasa M."/>
            <person name="Palculict T."/>
            <person name="Patil S."/>
            <person name="Pu L.-L."/>
            <person name="Saada N."/>
            <person name="Tang L."/>
            <person name="Weissenberger G."/>
            <person name="Zhu Y."/>
            <person name="Hemphill L."/>
            <person name="Shang Y."/>
            <person name="Youmans B."/>
            <person name="Ayvaz T."/>
            <person name="Ross M."/>
            <person name="Santibanez J."/>
            <person name="Aqrawi P."/>
            <person name="Gross S."/>
            <person name="Joshi V."/>
            <person name="Fowler G."/>
            <person name="Nazareth L."/>
            <person name="Reid J."/>
            <person name="Worley K."/>
            <person name="Petrosino J."/>
            <person name="Highlander S."/>
            <person name="Gibbs R."/>
        </authorList>
    </citation>
    <scope>NUCLEOTIDE SEQUENCE [LARGE SCALE GENOMIC DNA]</scope>
    <source>
        <strain evidence="9 10">ATCC 33394</strain>
    </source>
</reference>
<sequence length="337" mass="36820">MPAQARRLLQAEPAQWHCHFSLLYNHTDKPFRTIMRVPQKQPAPRKAAMQKHFQKALDSVQPQTLYIVATPIGNLADITLRALAVLQTVDLVCAEDTRVSAQLLSAYGISAKLLSVREHNEQQMADKIIAALEGGQSVAQISDAGTPAVCDPGAKLAARVREAGFRVVPVVGASAVMGALCVAGVSEPNFYFHGFLPPKSGERIKCFERWLAVDYPIIAFETPHRIAAALDDMMRVFPERHILLAREITKTFETFISGSVQEVQAALAADSNQSRGEMVLVVYPAVAEKSDTLPEEAQNIMKILAAELPTKQAADLAAKITGENKKALYQLAVGWKK</sequence>
<dbReference type="EC" id="2.1.1.198" evidence="6"/>
<dbReference type="HOGENOM" id="CLU_044779_2_0_4"/>
<dbReference type="SUPFAM" id="SSF53790">
    <property type="entry name" value="Tetrapyrrole methylase"/>
    <property type="match status" value="1"/>
</dbReference>
<organism evidence="9 10">
    <name type="scientific">Kingella denitrificans ATCC 33394</name>
    <dbReference type="NCBI Taxonomy" id="888741"/>
    <lineage>
        <taxon>Bacteria</taxon>
        <taxon>Pseudomonadati</taxon>
        <taxon>Pseudomonadota</taxon>
        <taxon>Betaproteobacteria</taxon>
        <taxon>Neisseriales</taxon>
        <taxon>Neisseriaceae</taxon>
        <taxon>Kingella</taxon>
    </lineage>
</organism>
<dbReference type="InterPro" id="IPR035996">
    <property type="entry name" value="4pyrrol_Methylase_sf"/>
</dbReference>
<dbReference type="STRING" id="888741.HMPREF9098_1749"/>
<dbReference type="AlphaFoldDB" id="F0F0W4"/>
<keyword evidence="5 6" id="KW-0949">S-adenosyl-L-methionine</keyword>
<dbReference type="Gene3D" id="3.40.1010.10">
    <property type="entry name" value="Cobalt-precorrin-4 Transmethylase, Domain 1"/>
    <property type="match status" value="1"/>
</dbReference>
<dbReference type="FunFam" id="3.30.950.10:FF:000002">
    <property type="entry name" value="Ribosomal RNA small subunit methyltransferase I"/>
    <property type="match status" value="1"/>
</dbReference>
<dbReference type="GO" id="GO:0005737">
    <property type="term" value="C:cytoplasm"/>
    <property type="evidence" value="ECO:0007669"/>
    <property type="project" value="UniProtKB-SubCell"/>
</dbReference>
<dbReference type="FunFam" id="3.40.1010.10:FF:000007">
    <property type="entry name" value="Ribosomal RNA small subunit methyltransferase I"/>
    <property type="match status" value="1"/>
</dbReference>
<dbReference type="InterPro" id="IPR008189">
    <property type="entry name" value="rRNA_ssu_MeTfrase_I"/>
</dbReference>
<comment type="similarity">
    <text evidence="6">Belongs to the methyltransferase superfamily. RsmI family.</text>
</comment>
<keyword evidence="10" id="KW-1185">Reference proteome</keyword>
<feature type="domain" description="Tetrapyrrole methylase" evidence="7">
    <location>
        <begin position="64"/>
        <end position="263"/>
    </location>
</feature>
<evidence type="ECO:0000256" key="4">
    <source>
        <dbReference type="ARBA" id="ARBA00022679"/>
    </source>
</evidence>
<keyword evidence="1 6" id="KW-0963">Cytoplasm</keyword>
<evidence type="ECO:0000256" key="1">
    <source>
        <dbReference type="ARBA" id="ARBA00022490"/>
    </source>
</evidence>
<dbReference type="InterPro" id="IPR014776">
    <property type="entry name" value="4pyrrole_Mease_sub2"/>
</dbReference>